<dbReference type="PANTHER" id="PTHR11108:SF1">
    <property type="entry name" value="FERROCHELATASE, MITOCHONDRIAL"/>
    <property type="match status" value="1"/>
</dbReference>
<dbReference type="GO" id="GO:0004325">
    <property type="term" value="F:ferrochelatase activity"/>
    <property type="evidence" value="ECO:0007669"/>
    <property type="project" value="UniProtKB-UniRule"/>
</dbReference>
<dbReference type="Gene3D" id="3.40.50.1400">
    <property type="match status" value="2"/>
</dbReference>
<dbReference type="EC" id="4.99.1.9" evidence="7"/>
<feature type="binding site" evidence="7">
    <location>
        <position position="279"/>
    </location>
    <ligand>
        <name>Fe(2+)</name>
        <dbReference type="ChEBI" id="CHEBI:29033"/>
    </ligand>
</feature>
<evidence type="ECO:0000256" key="1">
    <source>
        <dbReference type="ARBA" id="ARBA00004744"/>
    </source>
</evidence>
<comment type="similarity">
    <text evidence="7 8">Belongs to the ferrochelatase family.</text>
</comment>
<dbReference type="PANTHER" id="PTHR11108">
    <property type="entry name" value="FERROCHELATASE"/>
    <property type="match status" value="1"/>
</dbReference>
<dbReference type="SUPFAM" id="SSF53800">
    <property type="entry name" value="Chelatase"/>
    <property type="match status" value="1"/>
</dbReference>
<dbReference type="CDD" id="cd00419">
    <property type="entry name" value="Ferrochelatase_C"/>
    <property type="match status" value="1"/>
</dbReference>
<dbReference type="CDD" id="cd03411">
    <property type="entry name" value="Ferrochelatase_N"/>
    <property type="match status" value="1"/>
</dbReference>
<feature type="binding site" evidence="7">
    <location>
        <position position="60"/>
    </location>
    <ligand>
        <name>Fe-coproporphyrin III</name>
        <dbReference type="ChEBI" id="CHEBI:68438"/>
    </ligand>
</feature>
<evidence type="ECO:0000313" key="9">
    <source>
        <dbReference type="EMBL" id="PSL03716.1"/>
    </source>
</evidence>
<dbReference type="Pfam" id="PF00762">
    <property type="entry name" value="Ferrochelatase"/>
    <property type="match status" value="1"/>
</dbReference>
<comment type="pathway">
    <text evidence="1 7">Porphyrin-containing compound metabolism; protoheme biosynthesis.</text>
</comment>
<name>A0A2P8E2P1_9ACTN</name>
<dbReference type="InterPro" id="IPR033644">
    <property type="entry name" value="Ferrochelatase_C"/>
</dbReference>
<dbReference type="InterPro" id="IPR001015">
    <property type="entry name" value="Ferrochelatase"/>
</dbReference>
<keyword evidence="7" id="KW-0479">Metal-binding</keyword>
<keyword evidence="7" id="KW-0963">Cytoplasm</keyword>
<evidence type="ECO:0000256" key="7">
    <source>
        <dbReference type="HAMAP-Rule" id="MF_00323"/>
    </source>
</evidence>
<gene>
    <name evidence="7" type="primary">cpfC</name>
    <name evidence="9" type="ORF">CLV30_107197</name>
</gene>
<evidence type="ECO:0000256" key="2">
    <source>
        <dbReference type="ARBA" id="ARBA00023004"/>
    </source>
</evidence>
<evidence type="ECO:0000256" key="8">
    <source>
        <dbReference type="RuleBase" id="RU004185"/>
    </source>
</evidence>
<evidence type="ECO:0000256" key="6">
    <source>
        <dbReference type="ARBA" id="ARBA00024536"/>
    </source>
</evidence>
<keyword evidence="5 7" id="KW-0627">Porphyrin biosynthesis</keyword>
<comment type="caution">
    <text evidence="9">The sequence shown here is derived from an EMBL/GenBank/DDBJ whole genome shotgun (WGS) entry which is preliminary data.</text>
</comment>
<comment type="function">
    <text evidence="7">Involved in coproporphyrin-dependent heme b biosynthesis. Catalyzes the insertion of ferrous iron into coproporphyrin III to form Fe-coproporphyrin III.</text>
</comment>
<accession>A0A2P8E2P1</accession>
<dbReference type="RefSeq" id="WP_106537454.1">
    <property type="nucleotide sequence ID" value="NZ_PYGE01000007.1"/>
</dbReference>
<keyword evidence="10" id="KW-1185">Reference proteome</keyword>
<keyword evidence="4 7" id="KW-0456">Lyase</keyword>
<dbReference type="EMBL" id="PYGE01000007">
    <property type="protein sequence ID" value="PSL03716.1"/>
    <property type="molecule type" value="Genomic_DNA"/>
</dbReference>
<dbReference type="NCBIfam" id="NF000689">
    <property type="entry name" value="PRK00035.2-1"/>
    <property type="match status" value="1"/>
</dbReference>
<reference evidence="9 10" key="1">
    <citation type="submission" date="2018-03" db="EMBL/GenBank/DDBJ databases">
        <title>Genomic Encyclopedia of Archaeal and Bacterial Type Strains, Phase II (KMG-II): from individual species to whole genera.</title>
        <authorList>
            <person name="Goeker M."/>
        </authorList>
    </citation>
    <scope>NUCLEOTIDE SEQUENCE [LARGE SCALE GENOMIC DNA]</scope>
    <source>
        <strain evidence="9 10">DSM 45211</strain>
    </source>
</reference>
<sequence>MSETRNRVDPYDALLVVSFGGPESDDDVMPFLENVTRGRGVPRERLEEVAEHYYEFGGRSPINAQNRALVANIEHLLAEIGISMPVYWGNRNWDPYLADELTRMRDNGIGRAAVFITSAYDSYSGCRQYREDLADAVAAVGPGAPRLDRLRHSFDHPGFITANADGVVGALGDLPAQLTGRARIVFVTHSIPVAMAETSGPSGGAYVAQHEAVAEAVAAQVAERTGVQRPFDLVYCSRSGPPEMPWLEPDVNDHLASLAADGVEAVILAPIGFLSDHMEVAYDLDTEAIATAKELGVAAARAATAGTHPDFVATVVDLLTERAAVERGEDVTRASVLSLGPAPDVCPAGCCPNLRESRPALFGEDAPPHPSP</sequence>
<comment type="catalytic activity">
    <reaction evidence="6">
        <text>Fe-coproporphyrin III + 2 H(+) = coproporphyrin III + Fe(2+)</text>
        <dbReference type="Rhea" id="RHEA:49572"/>
        <dbReference type="ChEBI" id="CHEBI:15378"/>
        <dbReference type="ChEBI" id="CHEBI:29033"/>
        <dbReference type="ChEBI" id="CHEBI:68438"/>
        <dbReference type="ChEBI" id="CHEBI:131725"/>
        <dbReference type="EC" id="4.99.1.9"/>
    </reaction>
    <physiologicalReaction direction="right-to-left" evidence="6">
        <dbReference type="Rhea" id="RHEA:49574"/>
    </physiologicalReaction>
</comment>
<proteinExistence type="inferred from homology"/>
<dbReference type="GO" id="GO:0006783">
    <property type="term" value="P:heme biosynthetic process"/>
    <property type="evidence" value="ECO:0007669"/>
    <property type="project" value="UniProtKB-UniRule"/>
</dbReference>
<organism evidence="9 10">
    <name type="scientific">Haloactinopolyspora alba</name>
    <dbReference type="NCBI Taxonomy" id="648780"/>
    <lineage>
        <taxon>Bacteria</taxon>
        <taxon>Bacillati</taxon>
        <taxon>Actinomycetota</taxon>
        <taxon>Actinomycetes</taxon>
        <taxon>Jiangellales</taxon>
        <taxon>Jiangellaceae</taxon>
        <taxon>Haloactinopolyspora</taxon>
    </lineage>
</organism>
<protein>
    <recommendedName>
        <fullName evidence="7">Coproporphyrin III ferrochelatase</fullName>
        <ecNumber evidence="7">4.99.1.9</ecNumber>
    </recommendedName>
</protein>
<keyword evidence="3 7" id="KW-0350">Heme biosynthesis</keyword>
<dbReference type="HAMAP" id="MF_00323">
    <property type="entry name" value="Ferrochelatase"/>
    <property type="match status" value="1"/>
</dbReference>
<keyword evidence="2 7" id="KW-0408">Iron</keyword>
<feature type="binding site" evidence="7">
    <location>
        <position position="129"/>
    </location>
    <ligand>
        <name>Fe-coproporphyrin III</name>
        <dbReference type="ChEBI" id="CHEBI:68438"/>
    </ligand>
</feature>
<dbReference type="Proteomes" id="UP000243528">
    <property type="component" value="Unassembled WGS sequence"/>
</dbReference>
<dbReference type="GO" id="GO:0046872">
    <property type="term" value="F:metal ion binding"/>
    <property type="evidence" value="ECO:0007669"/>
    <property type="project" value="UniProtKB-KW"/>
</dbReference>
<evidence type="ECO:0000256" key="4">
    <source>
        <dbReference type="ARBA" id="ARBA00023239"/>
    </source>
</evidence>
<dbReference type="InterPro" id="IPR033659">
    <property type="entry name" value="Ferrochelatase_N"/>
</dbReference>
<dbReference type="AlphaFoldDB" id="A0A2P8E2P1"/>
<dbReference type="OrthoDB" id="9776380at2"/>
<feature type="binding site" evidence="7">
    <location>
        <position position="189"/>
    </location>
    <ligand>
        <name>Fe(2+)</name>
        <dbReference type="ChEBI" id="CHEBI:29033"/>
    </ligand>
</feature>
<evidence type="ECO:0000256" key="3">
    <source>
        <dbReference type="ARBA" id="ARBA00023133"/>
    </source>
</evidence>
<dbReference type="UniPathway" id="UPA00252"/>
<dbReference type="GO" id="GO:0005737">
    <property type="term" value="C:cytoplasm"/>
    <property type="evidence" value="ECO:0007669"/>
    <property type="project" value="UniProtKB-SubCell"/>
</dbReference>
<evidence type="ECO:0000256" key="5">
    <source>
        <dbReference type="ARBA" id="ARBA00023244"/>
    </source>
</evidence>
<evidence type="ECO:0000313" key="10">
    <source>
        <dbReference type="Proteomes" id="UP000243528"/>
    </source>
</evidence>
<comment type="caution">
    <text evidence="7">Lacks conserved residue(s) required for the propagation of feature annotation.</text>
</comment>
<comment type="subcellular location">
    <subcellularLocation>
        <location evidence="7">Cytoplasm</location>
    </subcellularLocation>
</comment>